<dbReference type="OrthoDB" id="310217at2759"/>
<dbReference type="PANTHER" id="PTHR44329">
    <property type="entry name" value="SERINE/THREONINE-PROTEIN KINASE TNNI3K-RELATED"/>
    <property type="match status" value="1"/>
</dbReference>
<dbReference type="PROSITE" id="PS00108">
    <property type="entry name" value="PROTEIN_KINASE_ST"/>
    <property type="match status" value="1"/>
</dbReference>
<dbReference type="PROSITE" id="PS50011">
    <property type="entry name" value="PROTEIN_KINASE_DOM"/>
    <property type="match status" value="1"/>
</dbReference>
<dbReference type="Pfam" id="PF00069">
    <property type="entry name" value="Pkinase"/>
    <property type="match status" value="1"/>
</dbReference>
<dbReference type="GO" id="GO:0005524">
    <property type="term" value="F:ATP binding"/>
    <property type="evidence" value="ECO:0007669"/>
    <property type="project" value="InterPro"/>
</dbReference>
<dbReference type="GO" id="GO:0004674">
    <property type="term" value="F:protein serine/threonine kinase activity"/>
    <property type="evidence" value="ECO:0007669"/>
    <property type="project" value="TreeGrafter"/>
</dbReference>
<dbReference type="Proteomes" id="UP000011761">
    <property type="component" value="Unassembled WGS sequence"/>
</dbReference>
<dbReference type="SUPFAM" id="SSF56112">
    <property type="entry name" value="Protein kinase-like (PK-like)"/>
    <property type="match status" value="1"/>
</dbReference>
<feature type="region of interest" description="Disordered" evidence="1">
    <location>
        <begin position="574"/>
        <end position="594"/>
    </location>
</feature>
<proteinExistence type="predicted"/>
<dbReference type="InterPro" id="IPR051681">
    <property type="entry name" value="Ser/Thr_Kinases-Pseudokinases"/>
</dbReference>
<dbReference type="KEGG" id="bcom:BAUCODRAFT_145675"/>
<dbReference type="STRING" id="717646.M2LVF7"/>
<dbReference type="InterPro" id="IPR008271">
    <property type="entry name" value="Ser/Thr_kinase_AS"/>
</dbReference>
<accession>M2LVF7</accession>
<evidence type="ECO:0000259" key="2">
    <source>
        <dbReference type="PROSITE" id="PS50011"/>
    </source>
</evidence>
<evidence type="ECO:0000256" key="1">
    <source>
        <dbReference type="SAM" id="MobiDB-lite"/>
    </source>
</evidence>
<dbReference type="InterPro" id="IPR011009">
    <property type="entry name" value="Kinase-like_dom_sf"/>
</dbReference>
<dbReference type="InterPro" id="IPR000719">
    <property type="entry name" value="Prot_kinase_dom"/>
</dbReference>
<dbReference type="Gene3D" id="1.10.510.10">
    <property type="entry name" value="Transferase(Phosphotransferase) domain 1"/>
    <property type="match status" value="1"/>
</dbReference>
<feature type="compositionally biased region" description="Acidic residues" evidence="1">
    <location>
        <begin position="575"/>
        <end position="587"/>
    </location>
</feature>
<dbReference type="RefSeq" id="XP_007673838.1">
    <property type="nucleotide sequence ID" value="XM_007675648.1"/>
</dbReference>
<dbReference type="PANTHER" id="PTHR44329:SF289">
    <property type="entry name" value="SERINE_THREONINE-PROTEIN KINASE VIK"/>
    <property type="match status" value="1"/>
</dbReference>
<protein>
    <recommendedName>
        <fullName evidence="2">Protein kinase domain-containing protein</fullName>
    </recommendedName>
</protein>
<dbReference type="EMBL" id="KB445552">
    <property type="protein sequence ID" value="EMC98617.1"/>
    <property type="molecule type" value="Genomic_DNA"/>
</dbReference>
<evidence type="ECO:0000313" key="4">
    <source>
        <dbReference type="Proteomes" id="UP000011761"/>
    </source>
</evidence>
<dbReference type="SMART" id="SM00220">
    <property type="entry name" value="S_TKc"/>
    <property type="match status" value="1"/>
</dbReference>
<evidence type="ECO:0000313" key="3">
    <source>
        <dbReference type="EMBL" id="EMC98617.1"/>
    </source>
</evidence>
<dbReference type="HOGENOM" id="CLU_459252_0_0_1"/>
<reference evidence="3 4" key="1">
    <citation type="journal article" date="2012" name="PLoS Pathog.">
        <title>Diverse lifestyles and strategies of plant pathogenesis encoded in the genomes of eighteen Dothideomycetes fungi.</title>
        <authorList>
            <person name="Ohm R.A."/>
            <person name="Feau N."/>
            <person name="Henrissat B."/>
            <person name="Schoch C.L."/>
            <person name="Horwitz B.A."/>
            <person name="Barry K.W."/>
            <person name="Condon B.J."/>
            <person name="Copeland A.C."/>
            <person name="Dhillon B."/>
            <person name="Glaser F."/>
            <person name="Hesse C.N."/>
            <person name="Kosti I."/>
            <person name="LaButti K."/>
            <person name="Lindquist E.A."/>
            <person name="Lucas S."/>
            <person name="Salamov A.A."/>
            <person name="Bradshaw R.E."/>
            <person name="Ciuffetti L."/>
            <person name="Hamelin R.C."/>
            <person name="Kema G.H.J."/>
            <person name="Lawrence C."/>
            <person name="Scott J.A."/>
            <person name="Spatafora J.W."/>
            <person name="Turgeon B.G."/>
            <person name="de Wit P.J.G.M."/>
            <person name="Zhong S."/>
            <person name="Goodwin S.B."/>
            <person name="Grigoriev I.V."/>
        </authorList>
    </citation>
    <scope>NUCLEOTIDE SEQUENCE [LARGE SCALE GENOMIC DNA]</scope>
    <source>
        <strain evidence="3 4">UAMH 10762</strain>
    </source>
</reference>
<name>M2LVF7_BAUPA</name>
<dbReference type="GeneID" id="19108613"/>
<dbReference type="eggNOG" id="KOG0591">
    <property type="taxonomic scope" value="Eukaryota"/>
</dbReference>
<dbReference type="AlphaFoldDB" id="M2LVF7"/>
<keyword evidence="4" id="KW-1185">Reference proteome</keyword>
<organism evidence="3 4">
    <name type="scientific">Baudoinia panamericana (strain UAMH 10762)</name>
    <name type="common">Angels' share fungus</name>
    <name type="synonym">Baudoinia compniacensis (strain UAMH 10762)</name>
    <dbReference type="NCBI Taxonomy" id="717646"/>
    <lineage>
        <taxon>Eukaryota</taxon>
        <taxon>Fungi</taxon>
        <taxon>Dikarya</taxon>
        <taxon>Ascomycota</taxon>
        <taxon>Pezizomycotina</taxon>
        <taxon>Dothideomycetes</taxon>
        <taxon>Dothideomycetidae</taxon>
        <taxon>Mycosphaerellales</taxon>
        <taxon>Teratosphaeriaceae</taxon>
        <taxon>Baudoinia</taxon>
    </lineage>
</organism>
<feature type="domain" description="Protein kinase" evidence="2">
    <location>
        <begin position="205"/>
        <end position="522"/>
    </location>
</feature>
<sequence>MATAGLPQVEHAMLARWVNFVTNHPSSADAASEEVKQRVAADWRTKALPVRRDLDRKLVQLHELTQVWQNASNAAGEIVKTYDEWKGNRFYLRQVLEAQKRHREAVDKIAVWADRFVKAYVARLGLSAETVALCEARAEGWAEFRVTLETSIQTLEGTVDALEAKPGKVAWPFDEKREFQLRKQEIAMGLRKRPLLYGQDGMERWYPARMLHAGGFGQTALWVKIDDHGRIVDRIVRKDTLLSQNDWCERTKWHGDIAERDTAIPMEKYLQDLLQQCPDADNVVQGRGCEVNFQRSLYRLYLAFCPHGDLSDVIAKIRLPEPFLWRIFLAMAETGLLMEQGGIEEGQPDWLQMVHRDLKPDNVLLDLALGEGAPFPKYGVAKLADFGLAFQTWPDDPLNPLMWTGSGTDGYLAPEQIRFVDSVTLRSVDDEVKLLAWTNVWGVGAIMWSLVKQKLCEQPNYLPPEDTRVDLGHKSSFAPASLEDLRGVYSAQLLRSIEQCLAYHPQERPTFARLRKYCLAILRGERRVDDVEHAAEMTVYMQEGMQGRHLADKRWDLYGVEDPLYQLGGVWYAPESDEEMDDPEVAEEDRHDTG</sequence>
<gene>
    <name evidence="3" type="ORF">BAUCODRAFT_145675</name>
</gene>